<accession>A0A151N6Q9</accession>
<organism evidence="2 3">
    <name type="scientific">Alligator mississippiensis</name>
    <name type="common">American alligator</name>
    <dbReference type="NCBI Taxonomy" id="8496"/>
    <lineage>
        <taxon>Eukaryota</taxon>
        <taxon>Metazoa</taxon>
        <taxon>Chordata</taxon>
        <taxon>Craniata</taxon>
        <taxon>Vertebrata</taxon>
        <taxon>Euteleostomi</taxon>
        <taxon>Archelosauria</taxon>
        <taxon>Archosauria</taxon>
        <taxon>Crocodylia</taxon>
        <taxon>Alligatoridae</taxon>
        <taxon>Alligatorinae</taxon>
        <taxon>Alligator</taxon>
    </lineage>
</organism>
<dbReference type="AlphaFoldDB" id="A0A151N6Q9"/>
<feature type="region of interest" description="Disordered" evidence="1">
    <location>
        <begin position="20"/>
        <end position="43"/>
    </location>
</feature>
<reference evidence="2 3" key="1">
    <citation type="journal article" date="2012" name="Genome Biol.">
        <title>Sequencing three crocodilian genomes to illuminate the evolution of archosaurs and amniotes.</title>
        <authorList>
            <person name="St John J.A."/>
            <person name="Braun E.L."/>
            <person name="Isberg S.R."/>
            <person name="Miles L.G."/>
            <person name="Chong A.Y."/>
            <person name="Gongora J."/>
            <person name="Dalzell P."/>
            <person name="Moran C."/>
            <person name="Bed'hom B."/>
            <person name="Abzhanov A."/>
            <person name="Burgess S.C."/>
            <person name="Cooksey A.M."/>
            <person name="Castoe T.A."/>
            <person name="Crawford N.G."/>
            <person name="Densmore L.D."/>
            <person name="Drew J.C."/>
            <person name="Edwards S.V."/>
            <person name="Faircloth B.C."/>
            <person name="Fujita M.K."/>
            <person name="Greenwold M.J."/>
            <person name="Hoffmann F.G."/>
            <person name="Howard J.M."/>
            <person name="Iguchi T."/>
            <person name="Janes D.E."/>
            <person name="Khan S.Y."/>
            <person name="Kohno S."/>
            <person name="de Koning A.J."/>
            <person name="Lance S.L."/>
            <person name="McCarthy F.M."/>
            <person name="McCormack J.E."/>
            <person name="Merchant M.E."/>
            <person name="Peterson D.G."/>
            <person name="Pollock D.D."/>
            <person name="Pourmand N."/>
            <person name="Raney B.J."/>
            <person name="Roessler K.A."/>
            <person name="Sanford J.R."/>
            <person name="Sawyer R.H."/>
            <person name="Schmidt C.J."/>
            <person name="Triplett E.W."/>
            <person name="Tuberville T.D."/>
            <person name="Venegas-Anaya M."/>
            <person name="Howard J.T."/>
            <person name="Jarvis E.D."/>
            <person name="Guillette L.J.Jr."/>
            <person name="Glenn T.C."/>
            <person name="Green R.E."/>
            <person name="Ray D.A."/>
        </authorList>
    </citation>
    <scope>NUCLEOTIDE SEQUENCE [LARGE SCALE GENOMIC DNA]</scope>
    <source>
        <strain evidence="2">KSC_2009_1</strain>
    </source>
</reference>
<evidence type="ECO:0000256" key="1">
    <source>
        <dbReference type="SAM" id="MobiDB-lite"/>
    </source>
</evidence>
<proteinExistence type="predicted"/>
<dbReference type="Proteomes" id="UP000050525">
    <property type="component" value="Unassembled WGS sequence"/>
</dbReference>
<evidence type="ECO:0000313" key="3">
    <source>
        <dbReference type="Proteomes" id="UP000050525"/>
    </source>
</evidence>
<keyword evidence="3" id="KW-1185">Reference proteome</keyword>
<gene>
    <name evidence="2" type="ORF">Y1Q_0020446</name>
</gene>
<dbReference type="EMBL" id="AKHW03003917">
    <property type="protein sequence ID" value="KYO32522.1"/>
    <property type="molecule type" value="Genomic_DNA"/>
</dbReference>
<sequence length="73" mass="8065">MMLVVVASIAGTKAKPCEHFHEYGNQSGKKHGSGHQRNAPHHLEEPEIKAIHDSDGNELILKKGTPFQCGYCR</sequence>
<comment type="caution">
    <text evidence="2">The sequence shown here is derived from an EMBL/GenBank/DDBJ whole genome shotgun (WGS) entry which is preliminary data.</text>
</comment>
<feature type="compositionally biased region" description="Basic residues" evidence="1">
    <location>
        <begin position="28"/>
        <end position="40"/>
    </location>
</feature>
<name>A0A151N6Q9_ALLMI</name>
<protein>
    <submittedName>
        <fullName evidence="2">Uncharacterized protein</fullName>
    </submittedName>
</protein>
<evidence type="ECO:0000313" key="2">
    <source>
        <dbReference type="EMBL" id="KYO32522.1"/>
    </source>
</evidence>